<evidence type="ECO:0000313" key="1">
    <source>
        <dbReference type="EMBL" id="SJL18461.1"/>
    </source>
</evidence>
<proteinExistence type="predicted"/>
<dbReference type="AlphaFoldDB" id="A0A284SBT1"/>
<sequence>MFEALESVGESSVSSDLRPDDMIVRGKKLAQIPVLERRSPLWNLWMVSDCQQSYMSKPVPRLEAQNRRTRAKRQQHRVYEVLVAGQDSKDAWILTIEILTPTASFLYMRMSTIKAPTGEYGHPASGMWTPTYLCTRRSGEGVVETFDTEIGQSV</sequence>
<dbReference type="Proteomes" id="UP000219338">
    <property type="component" value="Unassembled WGS sequence"/>
</dbReference>
<evidence type="ECO:0000313" key="2">
    <source>
        <dbReference type="Proteomes" id="UP000219338"/>
    </source>
</evidence>
<organism evidence="1 2">
    <name type="scientific">Armillaria ostoyae</name>
    <name type="common">Armillaria root rot fungus</name>
    <dbReference type="NCBI Taxonomy" id="47428"/>
    <lineage>
        <taxon>Eukaryota</taxon>
        <taxon>Fungi</taxon>
        <taxon>Dikarya</taxon>
        <taxon>Basidiomycota</taxon>
        <taxon>Agaricomycotina</taxon>
        <taxon>Agaricomycetes</taxon>
        <taxon>Agaricomycetidae</taxon>
        <taxon>Agaricales</taxon>
        <taxon>Marasmiineae</taxon>
        <taxon>Physalacriaceae</taxon>
        <taxon>Armillaria</taxon>
    </lineage>
</organism>
<accession>A0A284SBT1</accession>
<keyword evidence="2" id="KW-1185">Reference proteome</keyword>
<dbReference type="OrthoDB" id="10496610at2759"/>
<protein>
    <submittedName>
        <fullName evidence="1">Uncharacterized protein</fullName>
    </submittedName>
</protein>
<reference evidence="2" key="1">
    <citation type="journal article" date="2017" name="Nat. Ecol. Evol.">
        <title>Genome expansion and lineage-specific genetic innovations in the forest pathogenic fungi Armillaria.</title>
        <authorList>
            <person name="Sipos G."/>
            <person name="Prasanna A.N."/>
            <person name="Walter M.C."/>
            <person name="O'Connor E."/>
            <person name="Balint B."/>
            <person name="Krizsan K."/>
            <person name="Kiss B."/>
            <person name="Hess J."/>
            <person name="Varga T."/>
            <person name="Slot J."/>
            <person name="Riley R."/>
            <person name="Boka B."/>
            <person name="Rigling D."/>
            <person name="Barry K."/>
            <person name="Lee J."/>
            <person name="Mihaltcheva S."/>
            <person name="LaButti K."/>
            <person name="Lipzen A."/>
            <person name="Waldron R."/>
            <person name="Moloney N.M."/>
            <person name="Sperisen C."/>
            <person name="Kredics L."/>
            <person name="Vagvoelgyi C."/>
            <person name="Patrignani A."/>
            <person name="Fitzpatrick D."/>
            <person name="Nagy I."/>
            <person name="Doyle S."/>
            <person name="Anderson J.B."/>
            <person name="Grigoriev I.V."/>
            <person name="Gueldener U."/>
            <person name="Muensterkoetter M."/>
            <person name="Nagy L.G."/>
        </authorList>
    </citation>
    <scope>NUCLEOTIDE SEQUENCE [LARGE SCALE GENOMIC DNA]</scope>
    <source>
        <strain evidence="2">C18/9</strain>
    </source>
</reference>
<name>A0A284SBT1_ARMOS</name>
<gene>
    <name evidence="1" type="ORF">ARMOST_22050</name>
</gene>
<dbReference type="EMBL" id="FUEG01000060">
    <property type="protein sequence ID" value="SJL18461.1"/>
    <property type="molecule type" value="Genomic_DNA"/>
</dbReference>